<evidence type="ECO:0000313" key="2">
    <source>
        <dbReference type="EMBL" id="TYP92424.1"/>
    </source>
</evidence>
<name>A0A5S5DA71_9SPHI</name>
<dbReference type="Proteomes" id="UP000325105">
    <property type="component" value="Unassembled WGS sequence"/>
</dbReference>
<accession>A0A5S5DA71</accession>
<proteinExistence type="predicted"/>
<dbReference type="EMBL" id="VNHX01000016">
    <property type="protein sequence ID" value="TYP92424.1"/>
    <property type="molecule type" value="Genomic_DNA"/>
</dbReference>
<reference evidence="2 3" key="1">
    <citation type="submission" date="2019-07" db="EMBL/GenBank/DDBJ databases">
        <title>Genomic Encyclopedia of Archaeal and Bacterial Type Strains, Phase II (KMG-II): from individual species to whole genera.</title>
        <authorList>
            <person name="Goeker M."/>
        </authorList>
    </citation>
    <scope>NUCLEOTIDE SEQUENCE [LARGE SCALE GENOMIC DNA]</scope>
    <source>
        <strain evidence="2 3">DSM 18850</strain>
    </source>
</reference>
<keyword evidence="3" id="KW-1185">Reference proteome</keyword>
<evidence type="ECO:0008006" key="4">
    <source>
        <dbReference type="Google" id="ProtNLM"/>
    </source>
</evidence>
<dbReference type="Gene3D" id="2.60.40.2710">
    <property type="match status" value="1"/>
</dbReference>
<dbReference type="OrthoDB" id="701285at2"/>
<dbReference type="RefSeq" id="WP_148909256.1">
    <property type="nucleotide sequence ID" value="NZ_VNHX01000016.1"/>
</dbReference>
<evidence type="ECO:0000313" key="3">
    <source>
        <dbReference type="Proteomes" id="UP000325105"/>
    </source>
</evidence>
<dbReference type="AlphaFoldDB" id="A0A5S5DA71"/>
<protein>
    <recommendedName>
        <fullName evidence="4">DUF1735 domain-containing protein</fullName>
    </recommendedName>
</protein>
<keyword evidence="1" id="KW-0732">Signal</keyword>
<gene>
    <name evidence="2" type="ORF">BC792_11626</name>
</gene>
<comment type="caution">
    <text evidence="2">The sequence shown here is derived from an EMBL/GenBank/DDBJ whole genome shotgun (WGS) entry which is preliminary data.</text>
</comment>
<organism evidence="2 3">
    <name type="scientific">Sphingobacterium allocomposti</name>
    <dbReference type="NCBI Taxonomy" id="415956"/>
    <lineage>
        <taxon>Bacteria</taxon>
        <taxon>Pseudomonadati</taxon>
        <taxon>Bacteroidota</taxon>
        <taxon>Sphingobacteriia</taxon>
        <taxon>Sphingobacteriales</taxon>
        <taxon>Sphingobacteriaceae</taxon>
        <taxon>Sphingobacterium</taxon>
    </lineage>
</organism>
<dbReference type="PROSITE" id="PS51257">
    <property type="entry name" value="PROKAR_LIPOPROTEIN"/>
    <property type="match status" value="1"/>
</dbReference>
<feature type="signal peptide" evidence="1">
    <location>
        <begin position="1"/>
        <end position="23"/>
    </location>
</feature>
<sequence length="365" mass="39902">MKTYIKLLTISCCLVWLMSAVTSCTKDDAPQDLSVQLDLPEAIHLDYGAETTITIPAVASGEQNLTFQIRFDETENVAVGAGSLHDKLIQAVRLDTKKGQIYINSRAIYPNGVQSVTTGVTLPEDYRVTVVALMDNGTTVGKETISLTVAPRSVQVQGLQNNGEIPYAYALYSDVAPTFTLGSPDIATEGLEWHLSAQNEGQPVAVIEENTIVFNSTAGDPKKEAEVSYDLTPALLKDGFPVASTTFRVIFIPQIKFFYGSYYPEYNLTILLNLIHIGLSNSYTSAAPVLYPETYRSAFSIVSIEKDGRPYDNKDEIFRINAGTGSVTVRQNNTLEAGRYKIIVKAHTTTGLEFVTDLTLAMENG</sequence>
<feature type="chain" id="PRO_5024370512" description="DUF1735 domain-containing protein" evidence="1">
    <location>
        <begin position="24"/>
        <end position="365"/>
    </location>
</feature>
<evidence type="ECO:0000256" key="1">
    <source>
        <dbReference type="SAM" id="SignalP"/>
    </source>
</evidence>